<dbReference type="OrthoDB" id="1958058at2"/>
<dbReference type="AlphaFoldDB" id="N2BVL4"/>
<dbReference type="PATRIC" id="fig|997872.3.peg.193"/>
<dbReference type="HOGENOM" id="CLU_520397_0_0_11"/>
<comment type="caution">
    <text evidence="1">The sequence shown here is derived from an EMBL/GenBank/DDBJ whole genome shotgun (WGS) entry which is preliminary data.</text>
</comment>
<protein>
    <submittedName>
        <fullName evidence="1">Uncharacterized protein</fullName>
    </submittedName>
</protein>
<dbReference type="Proteomes" id="UP000012651">
    <property type="component" value="Unassembled WGS sequence"/>
</dbReference>
<reference evidence="1 2" key="1">
    <citation type="submission" date="2013-03" db="EMBL/GenBank/DDBJ databases">
        <title>The Genome Sequence of Atopobium minutum 10063974.</title>
        <authorList>
            <consortium name="The Broad Institute Genome Sequencing Platform"/>
            <person name="Earl A."/>
            <person name="Ward D."/>
            <person name="Feldgarden M."/>
            <person name="Gevers D."/>
            <person name="Lambert T."/>
            <person name="Marvaud J.-C."/>
            <person name="Courvalin P."/>
            <person name="Walker B."/>
            <person name="Young S.K."/>
            <person name="Zeng Q."/>
            <person name="Gargeya S."/>
            <person name="Fitzgerald M."/>
            <person name="Haas B."/>
            <person name="Abouelleil A."/>
            <person name="Alvarado L."/>
            <person name="Arachchi H.M."/>
            <person name="Berlin A.M."/>
            <person name="Chapman S.B."/>
            <person name="Dewar J."/>
            <person name="Goldberg J."/>
            <person name="Griggs A."/>
            <person name="Gujja S."/>
            <person name="Hansen M."/>
            <person name="Howarth C."/>
            <person name="Imamovic A."/>
            <person name="Larimer J."/>
            <person name="McCowan C."/>
            <person name="Murphy C."/>
            <person name="Neiman D."/>
            <person name="Pearson M."/>
            <person name="Priest M."/>
            <person name="Roberts A."/>
            <person name="Saif S."/>
            <person name="Shea T."/>
            <person name="Sisk P."/>
            <person name="Sykes S."/>
            <person name="Wortman J."/>
            <person name="Nusbaum C."/>
            <person name="Birren B."/>
        </authorList>
    </citation>
    <scope>NUCLEOTIDE SEQUENCE [LARGE SCALE GENOMIC DNA]</scope>
    <source>
        <strain evidence="1 2">10063974</strain>
    </source>
</reference>
<proteinExistence type="predicted"/>
<name>N2BVL4_9ACTN</name>
<gene>
    <name evidence="1" type="ORF">HMPREF1091_00191</name>
</gene>
<dbReference type="RefSeq" id="WP_002562966.1">
    <property type="nucleotide sequence ID" value="NZ_KB822533.1"/>
</dbReference>
<sequence length="521" mass="55442">MDIIYTDEAGNDVGILQRAYFDCAFGSGENNFELTLDAESNIRISKGARVYIEDTEYGGVVDSYAYDSAAGTYKYSGRSVHGLLASKIIRPPAGTDYLVVNNEVHAALRDIVRQCGLDGLIKVADTVSSFTAKYQFDRFVDAYTGIVKMLKAQNARPKFEWVDGKTISLEAVQITSHPALDTDVVDHNFKHIHNPVSHLVCLGKGELKDRTVIDLYADAKGNVSKTQSIFGVDEVEEKYDYNGAEAEELEKEGIKKLKELQNASSVDINLKSDASYGVGDIITSYDIKTATEVSAQVTKKIVTCAGDDVSIEYAVGGTAQSTSLSGSVSASSGGGITYTAGEGIKISNATITADVTQTKLDAVKNDVDAANTSLSNITAELPQMKIDITKAQATAGAANTTAAEALEAAKKAGSVDVAALVATQEYDSKNGIRARRVGKFVAGTINGFKANLTSSWASQVIGTLPEGMRPTFNIETSCTTANTNANVAVEIRTDGVMTAWNVGGTSLGNQNIYANFAYTTE</sequence>
<dbReference type="EMBL" id="AGXC01000001">
    <property type="protein sequence ID" value="EMZ42633.1"/>
    <property type="molecule type" value="Genomic_DNA"/>
</dbReference>
<keyword evidence="2" id="KW-1185">Reference proteome</keyword>
<organism evidence="1 2">
    <name type="scientific">Atopobium minutum 10063974</name>
    <dbReference type="NCBI Taxonomy" id="997872"/>
    <lineage>
        <taxon>Bacteria</taxon>
        <taxon>Bacillati</taxon>
        <taxon>Actinomycetota</taxon>
        <taxon>Coriobacteriia</taxon>
        <taxon>Coriobacteriales</taxon>
        <taxon>Atopobiaceae</taxon>
        <taxon>Atopobium</taxon>
    </lineage>
</organism>
<evidence type="ECO:0000313" key="1">
    <source>
        <dbReference type="EMBL" id="EMZ42633.1"/>
    </source>
</evidence>
<accession>N2BVL4</accession>
<evidence type="ECO:0000313" key="2">
    <source>
        <dbReference type="Proteomes" id="UP000012651"/>
    </source>
</evidence>